<keyword evidence="1" id="KW-0812">Transmembrane</keyword>
<comment type="caution">
    <text evidence="3">The sequence shown here is derived from an EMBL/GenBank/DDBJ whole genome shotgun (WGS) entry which is preliminary data.</text>
</comment>
<dbReference type="AlphaFoldDB" id="A0AAJ0EVQ6"/>
<keyword evidence="4" id="KW-1185">Reference proteome</keyword>
<dbReference type="EMBL" id="JAHMHR010000021">
    <property type="protein sequence ID" value="KAK1675548.1"/>
    <property type="molecule type" value="Genomic_DNA"/>
</dbReference>
<keyword evidence="1" id="KW-1133">Transmembrane helix</keyword>
<keyword evidence="1" id="KW-0472">Membrane</keyword>
<sequence length="170" mass="19263">MIDFDAGFSLVLLLDTPASAVEGSRGSACRGGHVYPSLHHVAMQLALWTRNFRIFSERKDDVKRMPRALSGPLLILGLVVCRLVFYIDLGRNRRGQSLLNRFRSGLMARGRWRIGKRSTDCARTFVLLSRRTRCHHRPRPRRIVEVKVCGIGKRSQSVTVSYPLPQFASS</sequence>
<proteinExistence type="predicted"/>
<dbReference type="Proteomes" id="UP001224890">
    <property type="component" value="Unassembled WGS sequence"/>
</dbReference>
<name>A0AAJ0EVQ6_9PEZI</name>
<evidence type="ECO:0000256" key="1">
    <source>
        <dbReference type="SAM" id="Phobius"/>
    </source>
</evidence>
<feature type="chain" id="PRO_5042476453" description="Secreted protein" evidence="2">
    <location>
        <begin position="21"/>
        <end position="170"/>
    </location>
</feature>
<organism evidence="3 4">
    <name type="scientific">Colletotrichum godetiae</name>
    <dbReference type="NCBI Taxonomy" id="1209918"/>
    <lineage>
        <taxon>Eukaryota</taxon>
        <taxon>Fungi</taxon>
        <taxon>Dikarya</taxon>
        <taxon>Ascomycota</taxon>
        <taxon>Pezizomycotina</taxon>
        <taxon>Sordariomycetes</taxon>
        <taxon>Hypocreomycetidae</taxon>
        <taxon>Glomerellales</taxon>
        <taxon>Glomerellaceae</taxon>
        <taxon>Colletotrichum</taxon>
        <taxon>Colletotrichum acutatum species complex</taxon>
    </lineage>
</organism>
<reference evidence="3" key="1">
    <citation type="submission" date="2021-06" db="EMBL/GenBank/DDBJ databases">
        <title>Comparative genomics, transcriptomics and evolutionary studies reveal genomic signatures of adaptation to plant cell wall in hemibiotrophic fungi.</title>
        <authorList>
            <consortium name="DOE Joint Genome Institute"/>
            <person name="Baroncelli R."/>
            <person name="Diaz J.F."/>
            <person name="Benocci T."/>
            <person name="Peng M."/>
            <person name="Battaglia E."/>
            <person name="Haridas S."/>
            <person name="Andreopoulos W."/>
            <person name="Labutti K."/>
            <person name="Pangilinan J."/>
            <person name="Floch G.L."/>
            <person name="Makela M.R."/>
            <person name="Henrissat B."/>
            <person name="Grigoriev I.V."/>
            <person name="Crouch J.A."/>
            <person name="De Vries R.P."/>
            <person name="Sukno S.A."/>
            <person name="Thon M.R."/>
        </authorList>
    </citation>
    <scope>NUCLEOTIDE SEQUENCE</scope>
    <source>
        <strain evidence="3">CBS 193.32</strain>
    </source>
</reference>
<accession>A0AAJ0EVQ6</accession>
<evidence type="ECO:0008006" key="5">
    <source>
        <dbReference type="Google" id="ProtNLM"/>
    </source>
</evidence>
<gene>
    <name evidence="3" type="ORF">BDP55DRAFT_157394</name>
</gene>
<dbReference type="RefSeq" id="XP_060429551.1">
    <property type="nucleotide sequence ID" value="XM_060565644.1"/>
</dbReference>
<evidence type="ECO:0000313" key="4">
    <source>
        <dbReference type="Proteomes" id="UP001224890"/>
    </source>
</evidence>
<feature type="transmembrane region" description="Helical" evidence="1">
    <location>
        <begin position="68"/>
        <end position="87"/>
    </location>
</feature>
<protein>
    <recommendedName>
        <fullName evidence="5">Secreted protein</fullName>
    </recommendedName>
</protein>
<feature type="signal peptide" evidence="2">
    <location>
        <begin position="1"/>
        <end position="20"/>
    </location>
</feature>
<keyword evidence="2" id="KW-0732">Signal</keyword>
<evidence type="ECO:0000313" key="3">
    <source>
        <dbReference type="EMBL" id="KAK1675548.1"/>
    </source>
</evidence>
<dbReference type="GeneID" id="85450170"/>
<evidence type="ECO:0000256" key="2">
    <source>
        <dbReference type="SAM" id="SignalP"/>
    </source>
</evidence>